<name>A0A9W5TBE3_BABOV</name>
<dbReference type="EMBL" id="BLIY01000017">
    <property type="protein sequence ID" value="GFE55129.1"/>
    <property type="molecule type" value="Genomic_DNA"/>
</dbReference>
<evidence type="ECO:0000313" key="2">
    <source>
        <dbReference type="Proteomes" id="UP001057455"/>
    </source>
</evidence>
<accession>A0A9W5TBE3</accession>
<sequence length="457" mass="51718">MSNLPVRQIPPCVDRIKELCQEFIGKLADLGIATGSIPLTKRPNRVDLKKALMGATRGRSITSFVRFLDSSDKRHLLTMMHMECPVTCPSRNVMLRPVESMPSNVMKSTKKLRNFFGIPESQICRGCVKRVRCRRSQQVERDVPDLGDIAAMLIGVYSTCKLHLKESPLVVAQYSLRELPSVMSVTDALLSYIQALPQGTEHAPIDEKERNRLLKKYWKMKEMKKVEQLKEKAFNLPKEFNITPAETTYMTSFQRELYNKLPKPRVKLNEDEDIWVVDSGDTTLSDEPNESLKGLRKLNSAKLEVMPQSSTSENVEFGRVQELNPAFVQFRMIYDTPIGGEVNILRYDIKQDSVIQGVKVNAKGRVVIDLDTHVSKKTEEVEIAEGLENYRPVSEQKASQYATMINGLRISSGRLPNLKRVNYTYQCQSSGGIDHLSEKHSTHNSGNLEDVVTALNS</sequence>
<dbReference type="Proteomes" id="UP001057455">
    <property type="component" value="Unassembled WGS sequence"/>
</dbReference>
<comment type="caution">
    <text evidence="1">The sequence shown here is derived from an EMBL/GenBank/DDBJ whole genome shotgun (WGS) entry which is preliminary data.</text>
</comment>
<protein>
    <submittedName>
        <fullName evidence="1">Uncharacterized protein</fullName>
    </submittedName>
</protein>
<organism evidence="1 2">
    <name type="scientific">Babesia ovis</name>
    <dbReference type="NCBI Taxonomy" id="5869"/>
    <lineage>
        <taxon>Eukaryota</taxon>
        <taxon>Sar</taxon>
        <taxon>Alveolata</taxon>
        <taxon>Apicomplexa</taxon>
        <taxon>Aconoidasida</taxon>
        <taxon>Piroplasmida</taxon>
        <taxon>Babesiidae</taxon>
        <taxon>Babesia</taxon>
    </lineage>
</organism>
<reference evidence="1" key="1">
    <citation type="submission" date="2019-12" db="EMBL/GenBank/DDBJ databases">
        <title>Genome sequence of Babesia ovis.</title>
        <authorList>
            <person name="Yamagishi J."/>
            <person name="Sevinc F."/>
            <person name="Xuan X."/>
        </authorList>
    </citation>
    <scope>NUCLEOTIDE SEQUENCE</scope>
    <source>
        <strain evidence="1">Selcuk</strain>
    </source>
</reference>
<keyword evidence="2" id="KW-1185">Reference proteome</keyword>
<evidence type="ECO:0000313" key="1">
    <source>
        <dbReference type="EMBL" id="GFE55129.1"/>
    </source>
</evidence>
<dbReference type="OrthoDB" id="359910at2759"/>
<gene>
    <name evidence="1" type="ORF">BaOVIS_025330</name>
</gene>
<proteinExistence type="predicted"/>
<dbReference type="AlphaFoldDB" id="A0A9W5TBE3"/>